<keyword evidence="2" id="KW-1185">Reference proteome</keyword>
<comment type="caution">
    <text evidence="1">The sequence shown here is derived from an EMBL/GenBank/DDBJ whole genome shotgun (WGS) entry which is preliminary data.</text>
</comment>
<dbReference type="EMBL" id="AWSJ01000066">
    <property type="protein sequence ID" value="ERI10818.1"/>
    <property type="molecule type" value="Genomic_DNA"/>
</dbReference>
<organism evidence="1 2">
    <name type="scientific">Aneurinibacillus aneurinilyticus ATCC 12856</name>
    <dbReference type="NCBI Taxonomy" id="649747"/>
    <lineage>
        <taxon>Bacteria</taxon>
        <taxon>Bacillati</taxon>
        <taxon>Bacillota</taxon>
        <taxon>Bacilli</taxon>
        <taxon>Bacillales</taxon>
        <taxon>Paenibacillaceae</taxon>
        <taxon>Aneurinibacillus group</taxon>
        <taxon>Aneurinibacillus</taxon>
    </lineage>
</organism>
<proteinExistence type="predicted"/>
<name>U1X8G3_ANEAE</name>
<dbReference type="GeneID" id="92842219"/>
<dbReference type="RefSeq" id="WP_021624267.1">
    <property type="nucleotide sequence ID" value="NZ_KE952897.1"/>
</dbReference>
<dbReference type="AlphaFoldDB" id="U1X8G3"/>
<reference evidence="1 2" key="1">
    <citation type="submission" date="2013-08" db="EMBL/GenBank/DDBJ databases">
        <authorList>
            <person name="Weinstock G."/>
            <person name="Sodergren E."/>
            <person name="Wylie T."/>
            <person name="Fulton L."/>
            <person name="Fulton R."/>
            <person name="Fronick C."/>
            <person name="O'Laughlin M."/>
            <person name="Godfrey J."/>
            <person name="Miner T."/>
            <person name="Herter B."/>
            <person name="Appelbaum E."/>
            <person name="Cordes M."/>
            <person name="Lek S."/>
            <person name="Wollam A."/>
            <person name="Pepin K.H."/>
            <person name="Palsikar V.B."/>
            <person name="Mitreva M."/>
            <person name="Wilson R.K."/>
        </authorList>
    </citation>
    <scope>NUCLEOTIDE SEQUENCE [LARGE SCALE GENOMIC DNA]</scope>
    <source>
        <strain evidence="1 2">ATCC 12856</strain>
    </source>
</reference>
<evidence type="ECO:0000313" key="2">
    <source>
        <dbReference type="Proteomes" id="UP000016511"/>
    </source>
</evidence>
<gene>
    <name evidence="1" type="ORF">HMPREF0083_01074</name>
</gene>
<evidence type="ECO:0000313" key="1">
    <source>
        <dbReference type="EMBL" id="ERI10818.1"/>
    </source>
</evidence>
<dbReference type="PATRIC" id="fig|649747.3.peg.973"/>
<dbReference type="Proteomes" id="UP000016511">
    <property type="component" value="Unassembled WGS sequence"/>
</dbReference>
<accession>U1X8G3</accession>
<protein>
    <submittedName>
        <fullName evidence="1">Uncharacterized protein</fullName>
    </submittedName>
</protein>
<dbReference type="HOGENOM" id="CLU_3039885_0_0_9"/>
<sequence>MSWNMREQEVLERTAAYDMSFMNDEQKEAYQQRLTLNRIKLEQEQSQIQEGRRK</sequence>
<dbReference type="STRING" id="649747.HMPREF0083_01074"/>